<dbReference type="EC" id="1.4.1.3" evidence="4"/>
<gene>
    <name evidence="4" type="primary">gdhA_7</name>
    <name evidence="4" type="ORF">SDC9_50894</name>
</gene>
<evidence type="ECO:0000256" key="2">
    <source>
        <dbReference type="ARBA" id="ARBA00023002"/>
    </source>
</evidence>
<dbReference type="InterPro" id="IPR006096">
    <property type="entry name" value="Glu/Leu/Phe/Val/Trp_DH_C"/>
</dbReference>
<dbReference type="FunFam" id="3.40.50.10860:FF:000003">
    <property type="entry name" value="Glutamate dehydrogenase"/>
    <property type="match status" value="1"/>
</dbReference>
<dbReference type="InterPro" id="IPR006097">
    <property type="entry name" value="Glu/Leu/Phe/Val/Trp_DH_dimer"/>
</dbReference>
<dbReference type="InterPro" id="IPR014362">
    <property type="entry name" value="Glu_DH"/>
</dbReference>
<dbReference type="Gene3D" id="3.40.50.720">
    <property type="entry name" value="NAD(P)-binding Rossmann-like Domain"/>
    <property type="match status" value="1"/>
</dbReference>
<dbReference type="InterPro" id="IPR046346">
    <property type="entry name" value="Aminoacid_DH-like_N_sf"/>
</dbReference>
<dbReference type="InterPro" id="IPR033524">
    <property type="entry name" value="Glu/Leu/Phe/Val_DH_AS"/>
</dbReference>
<dbReference type="GO" id="GO:0006538">
    <property type="term" value="P:L-glutamate catabolic process"/>
    <property type="evidence" value="ECO:0007669"/>
    <property type="project" value="TreeGrafter"/>
</dbReference>
<accession>A0A644WL54</accession>
<proteinExistence type="inferred from homology"/>
<dbReference type="PANTHER" id="PTHR11606:SF13">
    <property type="entry name" value="GLUTAMATE DEHYDROGENASE 1, MITOCHONDRIAL"/>
    <property type="match status" value="1"/>
</dbReference>
<dbReference type="GO" id="GO:0004352">
    <property type="term" value="F:glutamate dehydrogenase (NAD+) activity"/>
    <property type="evidence" value="ECO:0007669"/>
    <property type="project" value="TreeGrafter"/>
</dbReference>
<protein>
    <submittedName>
        <fullName evidence="4">Glutamate dehydrogenase</fullName>
        <ecNumber evidence="4">1.4.1.3</ecNumber>
    </submittedName>
</protein>
<dbReference type="AlphaFoldDB" id="A0A644WL54"/>
<dbReference type="Pfam" id="PF02812">
    <property type="entry name" value="ELFV_dehydrog_N"/>
    <property type="match status" value="1"/>
</dbReference>
<dbReference type="Gene3D" id="3.40.50.10860">
    <property type="entry name" value="Leucine Dehydrogenase, chain A, domain 1"/>
    <property type="match status" value="1"/>
</dbReference>
<dbReference type="PANTHER" id="PTHR11606">
    <property type="entry name" value="GLUTAMATE DEHYDROGENASE"/>
    <property type="match status" value="1"/>
</dbReference>
<dbReference type="Pfam" id="PF00208">
    <property type="entry name" value="ELFV_dehydrog"/>
    <property type="match status" value="1"/>
</dbReference>
<keyword evidence="2 4" id="KW-0560">Oxidoreductase</keyword>
<dbReference type="InterPro" id="IPR036291">
    <property type="entry name" value="NAD(P)-bd_dom_sf"/>
</dbReference>
<dbReference type="SMART" id="SM00839">
    <property type="entry name" value="ELFV_dehydrog"/>
    <property type="match status" value="1"/>
</dbReference>
<dbReference type="PROSITE" id="PS00074">
    <property type="entry name" value="GLFV_DEHYDROGENASE"/>
    <property type="match status" value="1"/>
</dbReference>
<dbReference type="PIRSF" id="PIRSF000185">
    <property type="entry name" value="Glu_DH"/>
    <property type="match status" value="1"/>
</dbReference>
<dbReference type="InterPro" id="IPR033922">
    <property type="entry name" value="NAD_bind_Glu_DH"/>
</dbReference>
<evidence type="ECO:0000256" key="1">
    <source>
        <dbReference type="ARBA" id="ARBA00006382"/>
    </source>
</evidence>
<evidence type="ECO:0000313" key="4">
    <source>
        <dbReference type="EMBL" id="MPM04616.1"/>
    </source>
</evidence>
<comment type="similarity">
    <text evidence="1">Belongs to the Glu/Leu/Phe/Val dehydrogenases family.</text>
</comment>
<comment type="caution">
    <text evidence="4">The sequence shown here is derived from an EMBL/GenBank/DDBJ whole genome shotgun (WGS) entry which is preliminary data.</text>
</comment>
<dbReference type="InterPro" id="IPR006095">
    <property type="entry name" value="Glu/Leu/Phe/Val/Trp_DH"/>
</dbReference>
<reference evidence="4" key="1">
    <citation type="submission" date="2019-08" db="EMBL/GenBank/DDBJ databases">
        <authorList>
            <person name="Kucharzyk K."/>
            <person name="Murdoch R.W."/>
            <person name="Higgins S."/>
            <person name="Loffler F."/>
        </authorList>
    </citation>
    <scope>NUCLEOTIDE SEQUENCE</scope>
</reference>
<dbReference type="PRINTS" id="PR00082">
    <property type="entry name" value="GLFDHDRGNASE"/>
</dbReference>
<dbReference type="CDD" id="cd01076">
    <property type="entry name" value="NAD_bind_1_Glu_DH"/>
    <property type="match status" value="1"/>
</dbReference>
<dbReference type="EMBL" id="VSSQ01001054">
    <property type="protein sequence ID" value="MPM04616.1"/>
    <property type="molecule type" value="Genomic_DNA"/>
</dbReference>
<dbReference type="SUPFAM" id="SSF51735">
    <property type="entry name" value="NAD(P)-binding Rossmann-fold domains"/>
    <property type="match status" value="1"/>
</dbReference>
<feature type="domain" description="Glutamate/phenylalanine/leucine/valine/L-tryptophan dehydrogenase C-terminal" evidence="3">
    <location>
        <begin position="182"/>
        <end position="414"/>
    </location>
</feature>
<dbReference type="SUPFAM" id="SSF53223">
    <property type="entry name" value="Aminoacid dehydrogenase-like, N-terminal domain"/>
    <property type="match status" value="1"/>
</dbReference>
<organism evidence="4">
    <name type="scientific">bioreactor metagenome</name>
    <dbReference type="NCBI Taxonomy" id="1076179"/>
    <lineage>
        <taxon>unclassified sequences</taxon>
        <taxon>metagenomes</taxon>
        <taxon>ecological metagenomes</taxon>
    </lineage>
</organism>
<name>A0A644WL54_9ZZZZ</name>
<evidence type="ECO:0000259" key="3">
    <source>
        <dbReference type="SMART" id="SM00839"/>
    </source>
</evidence>
<sequence length="416" mass="45114">MSKVNPFEMAQQQLMDCAKILKLDQGVVDILMQPQRQIQVSIPVKMDDGTTRVFQGFRVQYNNALGPYKGGIRYHPEETIDTVRALSAWMTWKCAVLNLPLGGGKGGIICNPKAMSKGELERLSRGYIRAIWKNLGPDTDVPAPDVYTDGQIMAWMMDEYSVINGKNQFGLLTGKPLIVGGSLGRGDATAKGGLYTLREAAKELNLDLKKASVAILGFGNAGSFAATLVQEMFGSKVVAVTDSKGGIYDANGLDITAVSGHKAKTKSVTGFKGLKTLTNDEVMALPVDIIIAAAPDEGAINEKVAPTVKAKVICELANGPTTPEGDAILYKNGVHVIPDFLCNAGGVTVSYYEMVQNMYMHYWTLDDVYAKLDAAMTQSYHNVLKASKEYKINMRQAAYVVAVARVVEGMKIRGWV</sequence>